<gene>
    <name evidence="1" type="primary">LOC122137883</name>
</gene>
<dbReference type="AlphaFoldDB" id="A0A9R0A2B6"/>
<reference evidence="1" key="1">
    <citation type="submission" date="2025-08" db="UniProtKB">
        <authorList>
            <consortium name="RefSeq"/>
        </authorList>
    </citation>
    <scope>IDENTIFICATION</scope>
    <source>
        <tissue evidence="1">Muscle</tissue>
    </source>
</reference>
<protein>
    <submittedName>
        <fullName evidence="1">Proline-rich receptor-like protein kinase PERK9 isoform X1</fullName>
    </submittedName>
</protein>
<name>A0A9R0A2B6_CYPCA</name>
<proteinExistence type="predicted"/>
<dbReference type="Proteomes" id="UP001155660">
    <property type="component" value="Chromosome B7"/>
</dbReference>
<dbReference type="KEGG" id="ccar:122137883"/>
<dbReference type="RefSeq" id="XP_042582819.1">
    <property type="nucleotide sequence ID" value="XM_042726885.1"/>
</dbReference>
<dbReference type="OrthoDB" id="10647499at2759"/>
<sequence>MNYAEDQLWCLLHGGRPLEKYVEEFIKLSYLVEEIRQDKSRSSPDSSVNLWSSPAYPRPVSSTCLANGSDHPYPPVFPRGSPRTIPVLSLEPAAAPLSSPPTAPLANLPAAPLSRPMIISAFSSTSAQKRRMRKRRFSVPMLTPKFAPECSAELNQKPSPPLSLLVPFSSPSSPLVPPAFLNLLHLLRLSWSCPAILHLMSLLR</sequence>
<dbReference type="GeneID" id="122137883"/>
<evidence type="ECO:0000313" key="1">
    <source>
        <dbReference type="RefSeq" id="XP_042582819.1"/>
    </source>
</evidence>
<accession>A0A9R0A2B6</accession>
<organism evidence="1">
    <name type="scientific">Cyprinus carpio</name>
    <name type="common">Common carp</name>
    <dbReference type="NCBI Taxonomy" id="7962"/>
    <lineage>
        <taxon>Eukaryota</taxon>
        <taxon>Metazoa</taxon>
        <taxon>Chordata</taxon>
        <taxon>Craniata</taxon>
        <taxon>Vertebrata</taxon>
        <taxon>Euteleostomi</taxon>
        <taxon>Actinopterygii</taxon>
        <taxon>Neopterygii</taxon>
        <taxon>Teleostei</taxon>
        <taxon>Ostariophysi</taxon>
        <taxon>Cypriniformes</taxon>
        <taxon>Cyprinidae</taxon>
        <taxon>Cyprininae</taxon>
        <taxon>Cyprinus</taxon>
    </lineage>
</organism>